<reference evidence="3 4" key="1">
    <citation type="submission" date="2024-08" db="EMBL/GenBank/DDBJ databases">
        <authorList>
            <person name="Lu H."/>
        </authorList>
    </citation>
    <scope>NUCLEOTIDE SEQUENCE [LARGE SCALE GENOMIC DNA]</scope>
    <source>
        <strain evidence="3 4">DXS20W</strain>
    </source>
</reference>
<evidence type="ECO:0000313" key="3">
    <source>
        <dbReference type="EMBL" id="MFG6464966.1"/>
    </source>
</evidence>
<gene>
    <name evidence="3" type="ORF">ACG04Q_25620</name>
</gene>
<name>A0ABW7GT45_9BURK</name>
<dbReference type="EMBL" id="JBIGHX010000037">
    <property type="protein sequence ID" value="MFG6464966.1"/>
    <property type="molecule type" value="Genomic_DNA"/>
</dbReference>
<dbReference type="InterPro" id="IPR041657">
    <property type="entry name" value="HTH_17"/>
</dbReference>
<evidence type="ECO:0000256" key="1">
    <source>
        <dbReference type="SAM" id="MobiDB-lite"/>
    </source>
</evidence>
<feature type="region of interest" description="Disordered" evidence="1">
    <location>
        <begin position="32"/>
        <end position="53"/>
    </location>
</feature>
<sequence length="53" mass="5533">MVDRGELQAWKTPGGHRRILRSSLDAWLTARGSAAPAAAPAPLVPGSGERPVT</sequence>
<proteinExistence type="predicted"/>
<feature type="domain" description="Helix-turn-helix" evidence="2">
    <location>
        <begin position="1"/>
        <end position="31"/>
    </location>
</feature>
<dbReference type="Pfam" id="PF12728">
    <property type="entry name" value="HTH_17"/>
    <property type="match status" value="1"/>
</dbReference>
<dbReference type="RefSeq" id="WP_394514713.1">
    <property type="nucleotide sequence ID" value="NZ_JBIGHX010000037.1"/>
</dbReference>
<organism evidence="3 4">
    <name type="scientific">Pelomonas lactea</name>
    <dbReference type="NCBI Taxonomy" id="3299030"/>
    <lineage>
        <taxon>Bacteria</taxon>
        <taxon>Pseudomonadati</taxon>
        <taxon>Pseudomonadota</taxon>
        <taxon>Betaproteobacteria</taxon>
        <taxon>Burkholderiales</taxon>
        <taxon>Sphaerotilaceae</taxon>
        <taxon>Roseateles</taxon>
    </lineage>
</organism>
<accession>A0ABW7GT45</accession>
<feature type="non-terminal residue" evidence="3">
    <location>
        <position position="53"/>
    </location>
</feature>
<comment type="caution">
    <text evidence="3">The sequence shown here is derived from an EMBL/GenBank/DDBJ whole genome shotgun (WGS) entry which is preliminary data.</text>
</comment>
<evidence type="ECO:0000313" key="4">
    <source>
        <dbReference type="Proteomes" id="UP001606302"/>
    </source>
</evidence>
<dbReference type="Proteomes" id="UP001606302">
    <property type="component" value="Unassembled WGS sequence"/>
</dbReference>
<keyword evidence="4" id="KW-1185">Reference proteome</keyword>
<protein>
    <submittedName>
        <fullName evidence="3">Helix-turn-helix domain-containing protein</fullName>
    </submittedName>
</protein>
<dbReference type="InterPro" id="IPR010093">
    <property type="entry name" value="SinI_DNA-bd"/>
</dbReference>
<dbReference type="NCBIfam" id="TIGR01764">
    <property type="entry name" value="excise"/>
    <property type="match status" value="1"/>
</dbReference>
<evidence type="ECO:0000259" key="2">
    <source>
        <dbReference type="Pfam" id="PF12728"/>
    </source>
</evidence>